<dbReference type="InterPro" id="IPR000352">
    <property type="entry name" value="Pep_chain_release_fac_I"/>
</dbReference>
<evidence type="ECO:0000259" key="3">
    <source>
        <dbReference type="Pfam" id="PF00472"/>
    </source>
</evidence>
<dbReference type="NCBIfam" id="NF006718">
    <property type="entry name" value="PRK09256.1"/>
    <property type="match status" value="1"/>
</dbReference>
<comment type="caution">
    <text evidence="4">The sequence shown here is derived from an EMBL/GenBank/DDBJ whole genome shotgun (WGS) entry which is preliminary data.</text>
</comment>
<evidence type="ECO:0000313" key="5">
    <source>
        <dbReference type="Proteomes" id="UP001225605"/>
    </source>
</evidence>
<evidence type="ECO:0000256" key="1">
    <source>
        <dbReference type="ARBA" id="ARBA00010835"/>
    </source>
</evidence>
<evidence type="ECO:0000256" key="2">
    <source>
        <dbReference type="SAM" id="MobiDB-lite"/>
    </source>
</evidence>
<dbReference type="PANTHER" id="PTHR47814">
    <property type="entry name" value="PEPTIDYL-TRNA HYDROLASE ARFB"/>
    <property type="match status" value="1"/>
</dbReference>
<dbReference type="Gene3D" id="3.30.160.20">
    <property type="match status" value="1"/>
</dbReference>
<dbReference type="GO" id="GO:0016787">
    <property type="term" value="F:hydrolase activity"/>
    <property type="evidence" value="ECO:0007669"/>
    <property type="project" value="UniProtKB-KW"/>
</dbReference>
<keyword evidence="4" id="KW-0378">Hydrolase</keyword>
<sequence>MPEDLVVTRTLVVPAVELSERFSRSSGPGGQGVNTADSRVELSFDLASSPSVPDRLKDRMLGRLGKRLVDGVLTVVAGEHRAQLQNRAAARERLARILRDAAAAPPPARRATKPTRGSQERRIAEKKRRAQTKQGRGRGGNWD</sequence>
<dbReference type="EMBL" id="NSDM01000001">
    <property type="protein sequence ID" value="MDQ2582817.1"/>
    <property type="molecule type" value="Genomic_DNA"/>
</dbReference>
<evidence type="ECO:0000313" key="4">
    <source>
        <dbReference type="EMBL" id="MDQ2582817.1"/>
    </source>
</evidence>
<feature type="domain" description="Prokaryotic-type class I peptide chain release factors" evidence="3">
    <location>
        <begin position="12"/>
        <end position="135"/>
    </location>
</feature>
<dbReference type="PANTHER" id="PTHR47814:SF1">
    <property type="entry name" value="PEPTIDYL-TRNA HYDROLASE ARFB"/>
    <property type="match status" value="1"/>
</dbReference>
<name>A0ABU0WSJ9_9PSEU</name>
<proteinExistence type="inferred from homology"/>
<gene>
    <name evidence="4" type="ORF">CKY47_02215</name>
</gene>
<dbReference type="InterPro" id="IPR045853">
    <property type="entry name" value="Pep_chain_release_fac_I_sf"/>
</dbReference>
<dbReference type="Proteomes" id="UP001225605">
    <property type="component" value="Unassembled WGS sequence"/>
</dbReference>
<dbReference type="Pfam" id="PF00472">
    <property type="entry name" value="RF-1"/>
    <property type="match status" value="1"/>
</dbReference>
<protein>
    <submittedName>
        <fullName evidence="4">Aminoacyl-tRNA hydrolase</fullName>
    </submittedName>
</protein>
<accession>A0ABU0WSJ9</accession>
<comment type="similarity">
    <text evidence="1">Belongs to the prokaryotic/mitochondrial release factor family.</text>
</comment>
<dbReference type="RefSeq" id="WP_306743894.1">
    <property type="nucleotide sequence ID" value="NZ_NSDM01000001.1"/>
</dbReference>
<keyword evidence="5" id="KW-1185">Reference proteome</keyword>
<organism evidence="4 5">
    <name type="scientific">Saccharothrix yanglingensis</name>
    <dbReference type="NCBI Taxonomy" id="659496"/>
    <lineage>
        <taxon>Bacteria</taxon>
        <taxon>Bacillati</taxon>
        <taxon>Actinomycetota</taxon>
        <taxon>Actinomycetes</taxon>
        <taxon>Pseudonocardiales</taxon>
        <taxon>Pseudonocardiaceae</taxon>
        <taxon>Saccharothrix</taxon>
    </lineage>
</organism>
<dbReference type="SUPFAM" id="SSF75620">
    <property type="entry name" value="Release factor"/>
    <property type="match status" value="1"/>
</dbReference>
<feature type="region of interest" description="Disordered" evidence="2">
    <location>
        <begin position="98"/>
        <end position="143"/>
    </location>
</feature>
<reference evidence="4 5" key="1">
    <citation type="submission" date="2017-06" db="EMBL/GenBank/DDBJ databases">
        <title>Cultured bacterium strain Saccharothrix yanglingensis Hhs.015.</title>
        <authorList>
            <person name="Xia Y."/>
        </authorList>
    </citation>
    <scope>NUCLEOTIDE SEQUENCE [LARGE SCALE GENOMIC DNA]</scope>
    <source>
        <strain evidence="4 5">Hhs.015</strain>
    </source>
</reference>